<keyword evidence="2 5" id="KW-0808">Transferase</keyword>
<reference evidence="5" key="1">
    <citation type="submission" date="2020-02" db="EMBL/GenBank/DDBJ databases">
        <authorList>
            <person name="Meier V. D."/>
        </authorList>
    </citation>
    <scope>NUCLEOTIDE SEQUENCE</scope>
    <source>
        <strain evidence="5">AVDCRST_MAG14</strain>
    </source>
</reference>
<dbReference type="PRINTS" id="PR00508">
    <property type="entry name" value="S21N4MTFRASE"/>
</dbReference>
<organism evidence="5">
    <name type="scientific">uncultured Rubrobacteraceae bacterium</name>
    <dbReference type="NCBI Taxonomy" id="349277"/>
    <lineage>
        <taxon>Bacteria</taxon>
        <taxon>Bacillati</taxon>
        <taxon>Actinomycetota</taxon>
        <taxon>Rubrobacteria</taxon>
        <taxon>Rubrobacterales</taxon>
        <taxon>Rubrobacteraceae</taxon>
        <taxon>environmental samples</taxon>
    </lineage>
</organism>
<dbReference type="InterPro" id="IPR002941">
    <property type="entry name" value="DNA_methylase_N4/N6"/>
</dbReference>
<feature type="domain" description="DNA methylase N-4/N-6" evidence="4">
    <location>
        <begin position="68"/>
        <end position="138"/>
    </location>
</feature>
<evidence type="ECO:0000256" key="1">
    <source>
        <dbReference type="ARBA" id="ARBA00022603"/>
    </source>
</evidence>
<dbReference type="Pfam" id="PF01555">
    <property type="entry name" value="N6_N4_Mtase"/>
    <property type="match status" value="1"/>
</dbReference>
<name>A0A6J4R8E9_9ACTN</name>
<evidence type="ECO:0000259" key="4">
    <source>
        <dbReference type="Pfam" id="PF01555"/>
    </source>
</evidence>
<dbReference type="SUPFAM" id="SSF53335">
    <property type="entry name" value="S-adenosyl-L-methionine-dependent methyltransferases"/>
    <property type="match status" value="1"/>
</dbReference>
<dbReference type="GO" id="GO:0003677">
    <property type="term" value="F:DNA binding"/>
    <property type="evidence" value="ECO:0007669"/>
    <property type="project" value="InterPro"/>
</dbReference>
<evidence type="ECO:0000256" key="2">
    <source>
        <dbReference type="ARBA" id="ARBA00022679"/>
    </source>
</evidence>
<protein>
    <recommendedName>
        <fullName evidence="3">Methyltransferase</fullName>
        <ecNumber evidence="3">2.1.1.-</ecNumber>
    </recommendedName>
</protein>
<evidence type="ECO:0000313" key="5">
    <source>
        <dbReference type="EMBL" id="CAA9461940.1"/>
    </source>
</evidence>
<dbReference type="InterPro" id="IPR029063">
    <property type="entry name" value="SAM-dependent_MTases_sf"/>
</dbReference>
<comment type="similarity">
    <text evidence="3">Belongs to the N(4)/N(6)-methyltransferase family.</text>
</comment>
<evidence type="ECO:0000256" key="3">
    <source>
        <dbReference type="RuleBase" id="RU362026"/>
    </source>
</evidence>
<dbReference type="AlphaFoldDB" id="A0A6J4R8E9"/>
<dbReference type="GO" id="GO:0032259">
    <property type="term" value="P:methylation"/>
    <property type="evidence" value="ECO:0007669"/>
    <property type="project" value="UniProtKB-KW"/>
</dbReference>
<proteinExistence type="inferred from homology"/>
<dbReference type="EMBL" id="CADCVG010000109">
    <property type="protein sequence ID" value="CAA9461940.1"/>
    <property type="molecule type" value="Genomic_DNA"/>
</dbReference>
<gene>
    <name evidence="5" type="ORF">AVDCRST_MAG14-2594</name>
</gene>
<dbReference type="InterPro" id="IPR001091">
    <property type="entry name" value="RM_Methyltransferase"/>
</dbReference>
<accession>A0A6J4R8E9</accession>
<dbReference type="GO" id="GO:0008170">
    <property type="term" value="F:N-methyltransferase activity"/>
    <property type="evidence" value="ECO:0007669"/>
    <property type="project" value="InterPro"/>
</dbReference>
<keyword evidence="1 5" id="KW-0489">Methyltransferase</keyword>
<sequence>MGLVVFREDHTQPPFRKMHLRPVSEELYETTGTFTDNGEDEETISVGMQVMPSVIYKQSQVAVKYLRNVMKTKIFDNPKDHEVLARIIRYCTSADETDVVLDFFAGSGTTGHAVIDLNREDGGDRKYILVEMGEYFETVLKPRILKVIYSKDWKDGKPVSREGTSHAFKYVKLESYEDALNNIAFTHEAEGQEALELYGDDYLLRYMLDFETRGSETLLNVEKLAAPFRYRLRLRSGEASRSVPVDLPETFAYLLGLRVRSRKVYHDGERRYLVYRGSTPERGEVAAIWRDTEGWGERNFERDRDFVKENGLIEGADEVFVNGDSFIPEARPLEGTFKQRMLAGP</sequence>
<dbReference type="EC" id="2.1.1.-" evidence="3"/>
<dbReference type="Gene3D" id="3.40.50.150">
    <property type="entry name" value="Vaccinia Virus protein VP39"/>
    <property type="match status" value="1"/>
</dbReference>